<organism evidence="1 2">
    <name type="scientific">Bacillus cereus</name>
    <dbReference type="NCBI Taxonomy" id="1396"/>
    <lineage>
        <taxon>Bacteria</taxon>
        <taxon>Bacillati</taxon>
        <taxon>Bacillota</taxon>
        <taxon>Bacilli</taxon>
        <taxon>Bacillales</taxon>
        <taxon>Bacillaceae</taxon>
        <taxon>Bacillus</taxon>
        <taxon>Bacillus cereus group</taxon>
    </lineage>
</organism>
<protein>
    <submittedName>
        <fullName evidence="1">Uncharacterized protein</fullName>
    </submittedName>
</protein>
<name>A0A9X6X251_BACCE</name>
<reference evidence="1 2" key="1">
    <citation type="submission" date="2017-09" db="EMBL/GenBank/DDBJ databases">
        <title>Large-scale bioinformatics analysis of Bacillus genomes uncovers conserved roles of natural products in bacterial physiology.</title>
        <authorList>
            <consortium name="Agbiome Team Llc"/>
            <person name="Bleich R.M."/>
            <person name="Grubbs K.J."/>
            <person name="Santa Maria K.C."/>
            <person name="Allen S.E."/>
            <person name="Farag S."/>
            <person name="Shank E.A."/>
            <person name="Bowers A."/>
        </authorList>
    </citation>
    <scope>NUCLEOTIDE SEQUENCE [LARGE SCALE GENOMIC DNA]</scope>
    <source>
        <strain evidence="1 2">AFS083741</strain>
    </source>
</reference>
<sequence length="80" mass="9228">MDTQCWLKIIYSDDISNREIFNHSYDINNLSILLSCNEITVPNEGTYKITSYDYLEGQGPTDARNIIIILVTIPDPDNRF</sequence>
<accession>A0A9X6X251</accession>
<evidence type="ECO:0000313" key="1">
    <source>
        <dbReference type="EMBL" id="PFK20028.1"/>
    </source>
</evidence>
<dbReference type="Proteomes" id="UP000224413">
    <property type="component" value="Unassembled WGS sequence"/>
</dbReference>
<dbReference type="AlphaFoldDB" id="A0A9X6X251"/>
<evidence type="ECO:0000313" key="2">
    <source>
        <dbReference type="Proteomes" id="UP000224413"/>
    </source>
</evidence>
<dbReference type="RefSeq" id="WP_098583256.1">
    <property type="nucleotide sequence ID" value="NZ_NUWJ01000092.1"/>
</dbReference>
<comment type="caution">
    <text evidence="1">The sequence shown here is derived from an EMBL/GenBank/DDBJ whole genome shotgun (WGS) entry which is preliminary data.</text>
</comment>
<gene>
    <name evidence="1" type="ORF">COI98_10535</name>
</gene>
<dbReference type="EMBL" id="NUWJ01000092">
    <property type="protein sequence ID" value="PFK20028.1"/>
    <property type="molecule type" value="Genomic_DNA"/>
</dbReference>
<proteinExistence type="predicted"/>